<keyword evidence="2" id="KW-1185">Reference proteome</keyword>
<feature type="non-terminal residue" evidence="1">
    <location>
        <position position="60"/>
    </location>
</feature>
<dbReference type="Proteomes" id="UP000271889">
    <property type="component" value="Unassembled WGS sequence"/>
</dbReference>
<dbReference type="EMBL" id="UYRV01011483">
    <property type="protein sequence ID" value="VDK58163.1"/>
    <property type="molecule type" value="Genomic_DNA"/>
</dbReference>
<gene>
    <name evidence="1" type="ORF">CGOC_LOCUS4233</name>
</gene>
<proteinExistence type="predicted"/>
<sequence length="60" mass="7163">MRVQLKATVEVQKQPVSVWILQHCSTLRHFQKKKEVNECQRSTARRTIIEEETIRISKRS</sequence>
<dbReference type="AlphaFoldDB" id="A0A3P6RQ37"/>
<protein>
    <submittedName>
        <fullName evidence="1">Uncharacterized protein</fullName>
    </submittedName>
</protein>
<evidence type="ECO:0000313" key="2">
    <source>
        <dbReference type="Proteomes" id="UP000271889"/>
    </source>
</evidence>
<name>A0A3P6RQ37_CYLGO</name>
<organism evidence="1 2">
    <name type="scientific">Cylicostephanus goldi</name>
    <name type="common">Nematode worm</name>
    <dbReference type="NCBI Taxonomy" id="71465"/>
    <lineage>
        <taxon>Eukaryota</taxon>
        <taxon>Metazoa</taxon>
        <taxon>Ecdysozoa</taxon>
        <taxon>Nematoda</taxon>
        <taxon>Chromadorea</taxon>
        <taxon>Rhabditida</taxon>
        <taxon>Rhabditina</taxon>
        <taxon>Rhabditomorpha</taxon>
        <taxon>Strongyloidea</taxon>
        <taxon>Strongylidae</taxon>
        <taxon>Cylicostephanus</taxon>
    </lineage>
</organism>
<accession>A0A3P6RQ37</accession>
<reference evidence="1 2" key="1">
    <citation type="submission" date="2018-11" db="EMBL/GenBank/DDBJ databases">
        <authorList>
            <consortium name="Pathogen Informatics"/>
        </authorList>
    </citation>
    <scope>NUCLEOTIDE SEQUENCE [LARGE SCALE GENOMIC DNA]</scope>
</reference>
<evidence type="ECO:0000313" key="1">
    <source>
        <dbReference type="EMBL" id="VDK58163.1"/>
    </source>
</evidence>